<feature type="region of interest" description="Disordered" evidence="1">
    <location>
        <begin position="104"/>
        <end position="151"/>
    </location>
</feature>
<evidence type="ECO:0000256" key="1">
    <source>
        <dbReference type="SAM" id="MobiDB-lite"/>
    </source>
</evidence>
<name>A0A8J2ECU7_COTCN</name>
<feature type="compositionally biased region" description="Polar residues" evidence="1">
    <location>
        <begin position="140"/>
        <end position="151"/>
    </location>
</feature>
<dbReference type="AlphaFoldDB" id="A0A8J2ECU7"/>
<accession>A0A8J2ECU7</accession>
<organism evidence="2 3">
    <name type="scientific">Cotesia congregata</name>
    <name type="common">Parasitoid wasp</name>
    <name type="synonym">Apanteles congregatus</name>
    <dbReference type="NCBI Taxonomy" id="51543"/>
    <lineage>
        <taxon>Eukaryota</taxon>
        <taxon>Metazoa</taxon>
        <taxon>Ecdysozoa</taxon>
        <taxon>Arthropoda</taxon>
        <taxon>Hexapoda</taxon>
        <taxon>Insecta</taxon>
        <taxon>Pterygota</taxon>
        <taxon>Neoptera</taxon>
        <taxon>Endopterygota</taxon>
        <taxon>Hymenoptera</taxon>
        <taxon>Apocrita</taxon>
        <taxon>Ichneumonoidea</taxon>
        <taxon>Braconidae</taxon>
        <taxon>Microgastrinae</taxon>
        <taxon>Cotesia</taxon>
    </lineage>
</organism>
<comment type="caution">
    <text evidence="2">The sequence shown here is derived from an EMBL/GenBank/DDBJ whole genome shotgun (WGS) entry which is preliminary data.</text>
</comment>
<feature type="non-terminal residue" evidence="2">
    <location>
        <position position="265"/>
    </location>
</feature>
<evidence type="ECO:0000313" key="3">
    <source>
        <dbReference type="Proteomes" id="UP000786811"/>
    </source>
</evidence>
<sequence length="265" mass="30186">LNFIQINNQQLCDLLQFKFIGKSTMPLTAYNHIMADQPDEPMDLIVLPPRISKAQKQREYRQRIAASRTSAQVIAARKSDAKRQRNRRLRKAANLVRVSSSLESTTALSSHSGARSNDVQTGAQRQLTHQQRRTLAAEPTQITVQPGTSSDQIEVQQAQSTWNTKWAYSIVRFKSTFLDNDFGYACSVCDRLWFKNELKPITAAQLEVISKWFIKENRLLCREEYEMVCNTCKRSLNKKSMPPLAKVNGFSYPDEPPGLPPLDPI</sequence>
<protein>
    <submittedName>
        <fullName evidence="2">Uncharacterized protein</fullName>
    </submittedName>
</protein>
<dbReference type="Proteomes" id="UP000786811">
    <property type="component" value="Unassembled WGS sequence"/>
</dbReference>
<gene>
    <name evidence="2" type="ORF">HICCMSTLAB_LOCUS1671</name>
</gene>
<dbReference type="EMBL" id="CAJNRD030001116">
    <property type="protein sequence ID" value="CAG5075517.1"/>
    <property type="molecule type" value="Genomic_DNA"/>
</dbReference>
<evidence type="ECO:0000313" key="2">
    <source>
        <dbReference type="EMBL" id="CAG5075517.1"/>
    </source>
</evidence>
<proteinExistence type="predicted"/>
<feature type="compositionally biased region" description="Polar residues" evidence="1">
    <location>
        <begin position="113"/>
        <end position="123"/>
    </location>
</feature>
<reference evidence="2" key="1">
    <citation type="submission" date="2021-04" db="EMBL/GenBank/DDBJ databases">
        <authorList>
            <person name="Chebbi M.A.C M."/>
        </authorList>
    </citation>
    <scope>NUCLEOTIDE SEQUENCE</scope>
</reference>
<feature type="non-terminal residue" evidence="2">
    <location>
        <position position="1"/>
    </location>
</feature>
<keyword evidence="3" id="KW-1185">Reference proteome</keyword>
<dbReference type="OrthoDB" id="7699899at2759"/>